<name>A0A8S2WUL5_9BILA</name>
<evidence type="ECO:0000256" key="2">
    <source>
        <dbReference type="SAM" id="MobiDB-lite"/>
    </source>
</evidence>
<evidence type="ECO:0000313" key="4">
    <source>
        <dbReference type="Proteomes" id="UP000681722"/>
    </source>
</evidence>
<comment type="caution">
    <text evidence="3">The sequence shown here is derived from an EMBL/GenBank/DDBJ whole genome shotgun (WGS) entry which is preliminary data.</text>
</comment>
<accession>A0A8S2WUL5</accession>
<feature type="compositionally biased region" description="Polar residues" evidence="2">
    <location>
        <begin position="1"/>
        <end position="13"/>
    </location>
</feature>
<feature type="region of interest" description="Disordered" evidence="2">
    <location>
        <begin position="1"/>
        <end position="25"/>
    </location>
</feature>
<protein>
    <recommendedName>
        <fullName evidence="5">CCHC-type domain-containing protein</fullName>
    </recommendedName>
</protein>
<dbReference type="OrthoDB" id="10044176at2759"/>
<gene>
    <name evidence="3" type="ORF">SRO942_LOCUS42802</name>
</gene>
<dbReference type="Proteomes" id="UP000681722">
    <property type="component" value="Unassembled WGS sequence"/>
</dbReference>
<evidence type="ECO:0000256" key="1">
    <source>
        <dbReference type="SAM" id="Coils"/>
    </source>
</evidence>
<sequence length="536" mass="61862">MDTPMNDDQSTCPKTPKTARYSGPHQEKIYINRNLQRRFNEQEYINPGQYSEQILISDQAIAHSIDTRLPMIRIQCSPALRSNETGVQFIKDFMKYIESNFRAEYPGHKDPIGLDQWWLQGDGNFFCGVTDDIDFYMYLCDDSHYPISIGNVQIKLEPPKQLPVQNSVIIKFVPTSISKDVVLDKVKSRFSSIFMANEMKGSTRSSARHIRVIFKQQNEYKKILYEGRIVIQGLVLDVDEYLPPPKILICMKCNLPGHIKKACQAPYSICRRCGQDKDNGDNHTECVIQCHYCRGNHISTDYKCPTIVNFRKNLLDKLKNNADKLPVHVRMFIPIDCRKPNDRDRILTFSRCDYSAPPITTSSNSSHPPTMNYWTSQQEAANTSLSKEYLDPAIRAFDNELNTIKKDFDEEKKRINSLYEKQMETVKKGWLILQQQVRVQNECLASMQQIISTTIDCTVNLSTTNNILCEFVKTVCGDEQKEYMESMKNSNGATTTHLKQLKDSFQREIIQYSTIMHKQIELYQSTMESIFSSQNG</sequence>
<dbReference type="AlphaFoldDB" id="A0A8S2WUL5"/>
<reference evidence="3" key="1">
    <citation type="submission" date="2021-02" db="EMBL/GenBank/DDBJ databases">
        <authorList>
            <person name="Nowell W R."/>
        </authorList>
    </citation>
    <scope>NUCLEOTIDE SEQUENCE</scope>
</reference>
<evidence type="ECO:0008006" key="5">
    <source>
        <dbReference type="Google" id="ProtNLM"/>
    </source>
</evidence>
<organism evidence="3 4">
    <name type="scientific">Didymodactylos carnosus</name>
    <dbReference type="NCBI Taxonomy" id="1234261"/>
    <lineage>
        <taxon>Eukaryota</taxon>
        <taxon>Metazoa</taxon>
        <taxon>Spiralia</taxon>
        <taxon>Gnathifera</taxon>
        <taxon>Rotifera</taxon>
        <taxon>Eurotatoria</taxon>
        <taxon>Bdelloidea</taxon>
        <taxon>Philodinida</taxon>
        <taxon>Philodinidae</taxon>
        <taxon>Didymodactylos</taxon>
    </lineage>
</organism>
<keyword evidence="1" id="KW-0175">Coiled coil</keyword>
<proteinExistence type="predicted"/>
<feature type="coiled-coil region" evidence="1">
    <location>
        <begin position="394"/>
        <end position="421"/>
    </location>
</feature>
<dbReference type="EMBL" id="CAJOBC010099622">
    <property type="protein sequence ID" value="CAF4461871.1"/>
    <property type="molecule type" value="Genomic_DNA"/>
</dbReference>
<evidence type="ECO:0000313" key="3">
    <source>
        <dbReference type="EMBL" id="CAF4461871.1"/>
    </source>
</evidence>